<dbReference type="Gene3D" id="3.40.1550.10">
    <property type="entry name" value="CheC-like"/>
    <property type="match status" value="1"/>
</dbReference>
<dbReference type="InterPro" id="IPR001543">
    <property type="entry name" value="FliN-like_C"/>
</dbReference>
<dbReference type="Pfam" id="PF01052">
    <property type="entry name" value="FliMN_C"/>
    <property type="match status" value="1"/>
</dbReference>
<comment type="subcellular location">
    <subcellularLocation>
        <location evidence="1">Bacterial flagellum basal body</location>
    </subcellularLocation>
    <subcellularLocation>
        <location evidence="2">Cell membrane</location>
        <topology evidence="2">Peripheral membrane protein</topology>
    </subcellularLocation>
</comment>
<feature type="domain" description="Flagellar motor switch protein FliN-like C-terminal" evidence="11">
    <location>
        <begin position="262"/>
        <end position="332"/>
    </location>
</feature>
<evidence type="ECO:0000256" key="7">
    <source>
        <dbReference type="ARBA" id="ARBA00022779"/>
    </source>
</evidence>
<dbReference type="InterPro" id="IPR028976">
    <property type="entry name" value="CheC-like_sf"/>
</dbReference>
<dbReference type="RefSeq" id="WP_020073276.1">
    <property type="nucleotide sequence ID" value="NZ_JBKWRC010000001.1"/>
</dbReference>
<dbReference type="SUPFAM" id="SSF101801">
    <property type="entry name" value="Surface presentation of antigens (SPOA)"/>
    <property type="match status" value="1"/>
</dbReference>
<keyword evidence="9" id="KW-0975">Bacterial flagellum</keyword>
<dbReference type="EMBL" id="SVNY01000002">
    <property type="protein sequence ID" value="MBE6832645.1"/>
    <property type="molecule type" value="Genomic_DNA"/>
</dbReference>
<proteinExistence type="inferred from homology"/>
<dbReference type="PRINTS" id="PR00955">
    <property type="entry name" value="FLGMOTORFLIM"/>
</dbReference>
<dbReference type="Pfam" id="PF02154">
    <property type="entry name" value="FliM"/>
    <property type="match status" value="1"/>
</dbReference>
<dbReference type="GO" id="GO:0009425">
    <property type="term" value="C:bacterial-type flagellum basal body"/>
    <property type="evidence" value="ECO:0007669"/>
    <property type="project" value="UniProtKB-SubCell"/>
</dbReference>
<dbReference type="SUPFAM" id="SSF103039">
    <property type="entry name" value="CheC-like"/>
    <property type="match status" value="1"/>
</dbReference>
<keyword evidence="12" id="KW-0282">Flagellum</keyword>
<dbReference type="GO" id="GO:0071978">
    <property type="term" value="P:bacterial-type flagellum-dependent swarming motility"/>
    <property type="evidence" value="ECO:0007669"/>
    <property type="project" value="TreeGrafter"/>
</dbReference>
<keyword evidence="12" id="KW-0966">Cell projection</keyword>
<comment type="similarity">
    <text evidence="3">Belongs to the FliM family.</text>
</comment>
<evidence type="ECO:0000256" key="4">
    <source>
        <dbReference type="ARBA" id="ARBA00021898"/>
    </source>
</evidence>
<dbReference type="PIRSF" id="PIRSF002888">
    <property type="entry name" value="FliM"/>
    <property type="match status" value="1"/>
</dbReference>
<evidence type="ECO:0000256" key="2">
    <source>
        <dbReference type="ARBA" id="ARBA00004202"/>
    </source>
</evidence>
<name>A0A928KVA9_9FIRM</name>
<dbReference type="InterPro" id="IPR001689">
    <property type="entry name" value="Flag_FliM"/>
</dbReference>
<dbReference type="GO" id="GO:0005886">
    <property type="term" value="C:plasma membrane"/>
    <property type="evidence" value="ECO:0007669"/>
    <property type="project" value="UniProtKB-SubCell"/>
</dbReference>
<evidence type="ECO:0000256" key="3">
    <source>
        <dbReference type="ARBA" id="ARBA00011049"/>
    </source>
</evidence>
<comment type="caution">
    <text evidence="12">The sequence shown here is derived from an EMBL/GenBank/DDBJ whole genome shotgun (WGS) entry which is preliminary data.</text>
</comment>
<evidence type="ECO:0000259" key="11">
    <source>
        <dbReference type="Pfam" id="PF01052"/>
    </source>
</evidence>
<evidence type="ECO:0000256" key="8">
    <source>
        <dbReference type="ARBA" id="ARBA00023136"/>
    </source>
</evidence>
<dbReference type="PANTHER" id="PTHR30034:SF6">
    <property type="entry name" value="YOP PROTEINS TRANSLOCATION PROTEIN Q"/>
    <property type="match status" value="1"/>
</dbReference>
<dbReference type="NCBIfam" id="TIGR01397">
    <property type="entry name" value="fliM_switch"/>
    <property type="match status" value="1"/>
</dbReference>
<dbReference type="CDD" id="cd17908">
    <property type="entry name" value="FliM"/>
    <property type="match status" value="1"/>
</dbReference>
<dbReference type="Proteomes" id="UP000754750">
    <property type="component" value="Unassembled WGS sequence"/>
</dbReference>
<dbReference type="AlphaFoldDB" id="A0A928KVA9"/>
<keyword evidence="8" id="KW-0472">Membrane</keyword>
<accession>A0A928KVA9</accession>
<organism evidence="12 13">
    <name type="scientific">Faecalispora sporosphaeroides</name>
    <dbReference type="NCBI Taxonomy" id="1549"/>
    <lineage>
        <taxon>Bacteria</taxon>
        <taxon>Bacillati</taxon>
        <taxon>Bacillota</taxon>
        <taxon>Clostridia</taxon>
        <taxon>Eubacteriales</taxon>
        <taxon>Oscillospiraceae</taxon>
        <taxon>Faecalispora</taxon>
    </lineage>
</organism>
<evidence type="ECO:0000256" key="6">
    <source>
        <dbReference type="ARBA" id="ARBA00022500"/>
    </source>
</evidence>
<keyword evidence="12" id="KW-0969">Cilium</keyword>
<evidence type="ECO:0000256" key="10">
    <source>
        <dbReference type="NCBIfam" id="TIGR01397"/>
    </source>
</evidence>
<dbReference type="GO" id="GO:0050918">
    <property type="term" value="P:positive chemotaxis"/>
    <property type="evidence" value="ECO:0007669"/>
    <property type="project" value="TreeGrafter"/>
</dbReference>
<evidence type="ECO:0000256" key="5">
    <source>
        <dbReference type="ARBA" id="ARBA00022475"/>
    </source>
</evidence>
<keyword evidence="7" id="KW-0283">Flagellar rotation</keyword>
<keyword evidence="5" id="KW-1003">Cell membrane</keyword>
<gene>
    <name evidence="12" type="primary">fliM</name>
    <name evidence="12" type="ORF">E7512_03540</name>
</gene>
<keyword evidence="6" id="KW-0145">Chemotaxis</keyword>
<dbReference type="InterPro" id="IPR036429">
    <property type="entry name" value="SpoA-like_sf"/>
</dbReference>
<protein>
    <recommendedName>
        <fullName evidence="4 10">Flagellar motor switch protein FliM</fullName>
    </recommendedName>
</protein>
<dbReference type="GO" id="GO:0003774">
    <property type="term" value="F:cytoskeletal motor activity"/>
    <property type="evidence" value="ECO:0007669"/>
    <property type="project" value="InterPro"/>
</dbReference>
<evidence type="ECO:0000256" key="9">
    <source>
        <dbReference type="ARBA" id="ARBA00023143"/>
    </source>
</evidence>
<dbReference type="Gene3D" id="2.30.330.10">
    <property type="entry name" value="SpoA-like"/>
    <property type="match status" value="1"/>
</dbReference>
<evidence type="ECO:0000313" key="13">
    <source>
        <dbReference type="Proteomes" id="UP000754750"/>
    </source>
</evidence>
<dbReference type="PANTHER" id="PTHR30034">
    <property type="entry name" value="FLAGELLAR MOTOR SWITCH PROTEIN FLIM"/>
    <property type="match status" value="1"/>
</dbReference>
<sequence length="332" mass="38032">MAEILSQQQIDELLGSLQSGDVDFKDVETQSNGPKVKEYDFMSPKKFSREQLKLLDNIFDNFSRMLSLQLASMLRISCQMEILQVEEEDYKEFNNALNDSVLVAMIGMHNQEHRIDDKQILLELSRPISFSIIDRMLGGNGSGYNIDRDYTDIELALMEYLFKQMLGLLKNSWSNYIEIDHTLDMIETNSRLMQSIQPDESVAIVVIEITLEDNLKGNMNICLPAASLEEIFKVFNSKYIRIPRKDDPEVEQERKEIIMKGLKASPLYVSAVLGKTQITLKDFLGLQIGDVITLNTPLEENRITVCVEDLPWFTGMIGTKKKKYAVKIDQIL</sequence>
<evidence type="ECO:0000313" key="12">
    <source>
        <dbReference type="EMBL" id="MBE6832645.1"/>
    </source>
</evidence>
<evidence type="ECO:0000256" key="1">
    <source>
        <dbReference type="ARBA" id="ARBA00004117"/>
    </source>
</evidence>
<reference evidence="12" key="1">
    <citation type="submission" date="2019-04" db="EMBL/GenBank/DDBJ databases">
        <title>Evolution of Biomass-Degrading Anaerobic Consortia Revealed by Metagenomics.</title>
        <authorList>
            <person name="Peng X."/>
        </authorList>
    </citation>
    <scope>NUCLEOTIDE SEQUENCE</scope>
    <source>
        <strain evidence="12">SIG551</strain>
    </source>
</reference>